<keyword evidence="1" id="KW-0812">Transmembrane</keyword>
<keyword evidence="1" id="KW-1133">Transmembrane helix</keyword>
<gene>
    <name evidence="2" type="ORF">F6X42_19700</name>
</gene>
<name>A0ABR7PR48_9BURK</name>
<reference evidence="2 3" key="1">
    <citation type="submission" date="2019-09" db="EMBL/GenBank/DDBJ databases">
        <title>Paraburkholderia podalyriae sp. nov., A South African Podalyria-associated rhizobium.</title>
        <authorList>
            <person name="Mavima L."/>
            <person name="Beukes C.W."/>
            <person name="Palmer M."/>
            <person name="De Meyer S.E."/>
            <person name="James E.K."/>
            <person name="Maluk M."/>
            <person name="Avontuur J.R."/>
            <person name="Chan W.Y."/>
            <person name="Venter S.N."/>
            <person name="Steenkamp E.T."/>
        </authorList>
    </citation>
    <scope>NUCLEOTIDE SEQUENCE [LARGE SCALE GENOMIC DNA]</scope>
    <source>
        <strain evidence="2 3">WC7.3b</strain>
    </source>
</reference>
<evidence type="ECO:0000313" key="2">
    <source>
        <dbReference type="EMBL" id="MBC8748734.1"/>
    </source>
</evidence>
<organism evidence="2 3">
    <name type="scientific">Paraburkholderia podalyriae</name>
    <dbReference type="NCBI Taxonomy" id="1938811"/>
    <lineage>
        <taxon>Bacteria</taxon>
        <taxon>Pseudomonadati</taxon>
        <taxon>Pseudomonadota</taxon>
        <taxon>Betaproteobacteria</taxon>
        <taxon>Burkholderiales</taxon>
        <taxon>Burkholderiaceae</taxon>
        <taxon>Paraburkholderia</taxon>
    </lineage>
</organism>
<comment type="caution">
    <text evidence="2">The sequence shown here is derived from an EMBL/GenBank/DDBJ whole genome shotgun (WGS) entry which is preliminary data.</text>
</comment>
<dbReference type="RefSeq" id="WP_187635777.1">
    <property type="nucleotide sequence ID" value="NZ_VZQQ01000015.1"/>
</dbReference>
<proteinExistence type="predicted"/>
<feature type="transmembrane region" description="Helical" evidence="1">
    <location>
        <begin position="63"/>
        <end position="87"/>
    </location>
</feature>
<dbReference type="EMBL" id="VZQQ01000015">
    <property type="protein sequence ID" value="MBC8748734.1"/>
    <property type="molecule type" value="Genomic_DNA"/>
</dbReference>
<evidence type="ECO:0000256" key="1">
    <source>
        <dbReference type="SAM" id="Phobius"/>
    </source>
</evidence>
<keyword evidence="1" id="KW-0472">Membrane</keyword>
<keyword evidence="3" id="KW-1185">Reference proteome</keyword>
<sequence length="95" mass="10878">MTHARLFRRCVNALGIWLALGTALAWGTQRLSFEIPLWFADFVRWLLRYLYPDWMPDAYDVEAWSNFVLIVSAFIVAAAIVAPVSVIGSRTKRFA</sequence>
<evidence type="ECO:0008006" key="4">
    <source>
        <dbReference type="Google" id="ProtNLM"/>
    </source>
</evidence>
<dbReference type="Proteomes" id="UP000736373">
    <property type="component" value="Unassembled WGS sequence"/>
</dbReference>
<protein>
    <recommendedName>
        <fullName evidence="4">YggT family protein</fullName>
    </recommendedName>
</protein>
<evidence type="ECO:0000313" key="3">
    <source>
        <dbReference type="Proteomes" id="UP000736373"/>
    </source>
</evidence>
<accession>A0ABR7PR48</accession>